<dbReference type="Proteomes" id="UP000601055">
    <property type="component" value="Unassembled WGS sequence"/>
</dbReference>
<evidence type="ECO:0000256" key="1">
    <source>
        <dbReference type="SAM" id="SignalP"/>
    </source>
</evidence>
<comment type="caution">
    <text evidence="2">The sequence shown here is derived from an EMBL/GenBank/DDBJ whole genome shotgun (WGS) entry which is preliminary data.</text>
</comment>
<organism evidence="2 3">
    <name type="scientific">Pedobacter planticolens</name>
    <dbReference type="NCBI Taxonomy" id="2679964"/>
    <lineage>
        <taxon>Bacteria</taxon>
        <taxon>Pseudomonadati</taxon>
        <taxon>Bacteroidota</taxon>
        <taxon>Sphingobacteriia</taxon>
        <taxon>Sphingobacteriales</taxon>
        <taxon>Sphingobacteriaceae</taxon>
        <taxon>Pedobacter</taxon>
    </lineage>
</organism>
<dbReference type="RefSeq" id="WP_182922805.1">
    <property type="nucleotide sequence ID" value="NZ_WNXD01000002.1"/>
</dbReference>
<keyword evidence="3" id="KW-1185">Reference proteome</keyword>
<keyword evidence="1" id="KW-0732">Signal</keyword>
<dbReference type="SUPFAM" id="SSF55486">
    <property type="entry name" value="Metalloproteases ('zincins'), catalytic domain"/>
    <property type="match status" value="2"/>
</dbReference>
<evidence type="ECO:0000313" key="2">
    <source>
        <dbReference type="EMBL" id="MBB2146136.1"/>
    </source>
</evidence>
<dbReference type="GO" id="GO:0008237">
    <property type="term" value="F:metallopeptidase activity"/>
    <property type="evidence" value="ECO:0007669"/>
    <property type="project" value="InterPro"/>
</dbReference>
<dbReference type="PROSITE" id="PS51257">
    <property type="entry name" value="PROKAR_LIPOPROTEIN"/>
    <property type="match status" value="1"/>
</dbReference>
<evidence type="ECO:0000313" key="3">
    <source>
        <dbReference type="Proteomes" id="UP000601055"/>
    </source>
</evidence>
<name>A0A923DY12_9SPHI</name>
<feature type="signal peptide" evidence="1">
    <location>
        <begin position="1"/>
        <end position="21"/>
    </location>
</feature>
<reference evidence="2" key="1">
    <citation type="submission" date="2019-11" db="EMBL/GenBank/DDBJ databases">
        <title>Description of Pedobacter sp. LMG 31464T.</title>
        <authorList>
            <person name="Carlier A."/>
            <person name="Qi S."/>
            <person name="Vandamme P."/>
        </authorList>
    </citation>
    <scope>NUCLEOTIDE SEQUENCE</scope>
    <source>
        <strain evidence="2">LMG 31464</strain>
    </source>
</reference>
<evidence type="ECO:0008006" key="4">
    <source>
        <dbReference type="Google" id="ProtNLM"/>
    </source>
</evidence>
<dbReference type="Gene3D" id="3.40.390.10">
    <property type="entry name" value="Collagenase (Catalytic Domain)"/>
    <property type="match status" value="1"/>
</dbReference>
<dbReference type="EMBL" id="WNXD01000002">
    <property type="protein sequence ID" value="MBB2146136.1"/>
    <property type="molecule type" value="Genomic_DNA"/>
</dbReference>
<accession>A0A923DY12</accession>
<proteinExistence type="predicted"/>
<sequence>MKNLFRLAILSYLLIFATSCSKDKDTDPIETLNFTGVNTKAANLTIRVIYLVPSDRSLKKIYIDGAKNCITQLTTWYKGALGSNKTFHINNDFIVETIQSSHNAAWFNANNGTSGDNADYYFYQNTKNDIKSLLGASYNETNFTYLVYVDAQGKTGAGALSFTAMPETDLLGLTGQMTEGVPRWIGGAGHELGHAFGLPHPDNQNANALMWTGYTLYPNCILQDNDKAILNGNKFFY</sequence>
<dbReference type="InterPro" id="IPR024079">
    <property type="entry name" value="MetalloPept_cat_dom_sf"/>
</dbReference>
<protein>
    <recommendedName>
        <fullName evidence="4">Dual-action HEIGH metallo-peptidase</fullName>
    </recommendedName>
</protein>
<feature type="chain" id="PRO_5036711359" description="Dual-action HEIGH metallo-peptidase" evidence="1">
    <location>
        <begin position="22"/>
        <end position="237"/>
    </location>
</feature>
<dbReference type="AlphaFoldDB" id="A0A923DY12"/>
<gene>
    <name evidence="2" type="ORF">GM921_11615</name>
</gene>